<accession>A0A0A9F088</accession>
<sequence>MCLLRSWRTGFLVKAMAG</sequence>
<dbReference type="AlphaFoldDB" id="A0A0A9F088"/>
<proteinExistence type="predicted"/>
<reference evidence="1" key="2">
    <citation type="journal article" date="2015" name="Data Brief">
        <title>Shoot transcriptome of the giant reed, Arundo donax.</title>
        <authorList>
            <person name="Barrero R.A."/>
            <person name="Guerrero F.D."/>
            <person name="Moolhuijzen P."/>
            <person name="Goolsby J.A."/>
            <person name="Tidwell J."/>
            <person name="Bellgard S.E."/>
            <person name="Bellgard M.I."/>
        </authorList>
    </citation>
    <scope>NUCLEOTIDE SEQUENCE</scope>
    <source>
        <tissue evidence="1">Shoot tissue taken approximately 20 cm above the soil surface</tissue>
    </source>
</reference>
<organism evidence="1">
    <name type="scientific">Arundo donax</name>
    <name type="common">Giant reed</name>
    <name type="synonym">Donax arundinaceus</name>
    <dbReference type="NCBI Taxonomy" id="35708"/>
    <lineage>
        <taxon>Eukaryota</taxon>
        <taxon>Viridiplantae</taxon>
        <taxon>Streptophyta</taxon>
        <taxon>Embryophyta</taxon>
        <taxon>Tracheophyta</taxon>
        <taxon>Spermatophyta</taxon>
        <taxon>Magnoliopsida</taxon>
        <taxon>Liliopsida</taxon>
        <taxon>Poales</taxon>
        <taxon>Poaceae</taxon>
        <taxon>PACMAD clade</taxon>
        <taxon>Arundinoideae</taxon>
        <taxon>Arundineae</taxon>
        <taxon>Arundo</taxon>
    </lineage>
</organism>
<evidence type="ECO:0000313" key="1">
    <source>
        <dbReference type="EMBL" id="JAE01698.1"/>
    </source>
</evidence>
<name>A0A0A9F088_ARUDO</name>
<protein>
    <submittedName>
        <fullName evidence="1">Uncharacterized protein</fullName>
    </submittedName>
</protein>
<dbReference type="EMBL" id="GBRH01196198">
    <property type="protein sequence ID" value="JAE01698.1"/>
    <property type="molecule type" value="Transcribed_RNA"/>
</dbReference>
<reference evidence="1" key="1">
    <citation type="submission" date="2014-09" db="EMBL/GenBank/DDBJ databases">
        <authorList>
            <person name="Magalhaes I.L.F."/>
            <person name="Oliveira U."/>
            <person name="Santos F.R."/>
            <person name="Vidigal T.H.D.A."/>
            <person name="Brescovit A.D."/>
            <person name="Santos A.J."/>
        </authorList>
    </citation>
    <scope>NUCLEOTIDE SEQUENCE</scope>
    <source>
        <tissue evidence="1">Shoot tissue taken approximately 20 cm above the soil surface</tissue>
    </source>
</reference>